<keyword evidence="7" id="KW-0645">Protease</keyword>
<comment type="catalytic activity">
    <reaction evidence="15">
        <text>C-terminal L-alpha-aminoacyl-L-glutamyl-L-glutamyl-[tubulin] + H2O = C-terminal L-alpha-aminoacyl-L-glutamyl-[tubulin] + L-glutamate</text>
        <dbReference type="Rhea" id="RHEA:63792"/>
        <dbReference type="Rhea" id="RHEA-COMP:16435"/>
        <dbReference type="Rhea" id="RHEA-COMP:16436"/>
        <dbReference type="ChEBI" id="CHEBI:15377"/>
        <dbReference type="ChEBI" id="CHEBI:29985"/>
        <dbReference type="ChEBI" id="CHEBI:149555"/>
        <dbReference type="ChEBI" id="CHEBI:149556"/>
        <dbReference type="EC" id="3.4.17.24"/>
    </reaction>
    <physiologicalReaction direction="left-to-right" evidence="15">
        <dbReference type="Rhea" id="RHEA:63793"/>
    </physiologicalReaction>
</comment>
<keyword evidence="6" id="KW-0963">Cytoplasm</keyword>
<comment type="similarity">
    <text evidence="5 21">Belongs to the peptidase M14 family.</text>
</comment>
<evidence type="ECO:0000256" key="13">
    <source>
        <dbReference type="ARBA" id="ARBA00023242"/>
    </source>
</evidence>
<dbReference type="Proteomes" id="UP000039865">
    <property type="component" value="Unassembled WGS sequence"/>
</dbReference>
<keyword evidence="8" id="KW-0479">Metal-binding</keyword>
<feature type="region of interest" description="Disordered" evidence="22">
    <location>
        <begin position="79"/>
        <end position="106"/>
    </location>
</feature>
<keyword evidence="12" id="KW-0206">Cytoskeleton</keyword>
<evidence type="ECO:0000256" key="20">
    <source>
        <dbReference type="ARBA" id="ARBA00047714"/>
    </source>
</evidence>
<name>A0A077ZX00_STYLE</name>
<dbReference type="GO" id="GO:0030496">
    <property type="term" value="C:midbody"/>
    <property type="evidence" value="ECO:0007669"/>
    <property type="project" value="UniProtKB-SubCell"/>
</dbReference>
<dbReference type="Gene3D" id="3.40.630.10">
    <property type="entry name" value="Zn peptidases"/>
    <property type="match status" value="1"/>
</dbReference>
<evidence type="ECO:0000256" key="17">
    <source>
        <dbReference type="ARBA" id="ARBA00026108"/>
    </source>
</evidence>
<dbReference type="OrthoDB" id="10253041at2759"/>
<dbReference type="GO" id="GO:0005819">
    <property type="term" value="C:spindle"/>
    <property type="evidence" value="ECO:0007669"/>
    <property type="project" value="UniProtKB-SubCell"/>
</dbReference>
<evidence type="ECO:0000256" key="22">
    <source>
        <dbReference type="SAM" id="MobiDB-lite"/>
    </source>
</evidence>
<evidence type="ECO:0000256" key="7">
    <source>
        <dbReference type="ARBA" id="ARBA00022670"/>
    </source>
</evidence>
<keyword evidence="11" id="KW-0482">Metalloprotease</keyword>
<dbReference type="InParanoid" id="A0A077ZX00"/>
<evidence type="ECO:0000256" key="6">
    <source>
        <dbReference type="ARBA" id="ARBA00022490"/>
    </source>
</evidence>
<evidence type="ECO:0000256" key="10">
    <source>
        <dbReference type="ARBA" id="ARBA00022833"/>
    </source>
</evidence>
<evidence type="ECO:0000256" key="21">
    <source>
        <dbReference type="PROSITE-ProRule" id="PRU01379"/>
    </source>
</evidence>
<dbReference type="InterPro" id="IPR034286">
    <property type="entry name" value="M14_AGBL5-like"/>
</dbReference>
<evidence type="ECO:0000313" key="24">
    <source>
        <dbReference type="EMBL" id="CDW74436.1"/>
    </source>
</evidence>
<dbReference type="GO" id="GO:0008270">
    <property type="term" value="F:zinc ion binding"/>
    <property type="evidence" value="ECO:0007669"/>
    <property type="project" value="InterPro"/>
</dbReference>
<dbReference type="GO" id="GO:0004181">
    <property type="term" value="F:metallocarboxypeptidase activity"/>
    <property type="evidence" value="ECO:0007669"/>
    <property type="project" value="InterPro"/>
</dbReference>
<comment type="subcellular location">
    <subcellularLocation>
        <location evidence="3">Cytoplasm</location>
        <location evidence="3">Cytoskeleton</location>
        <location evidence="3">Spindle</location>
    </subcellularLocation>
    <subcellularLocation>
        <location evidence="4">Midbody</location>
    </subcellularLocation>
    <subcellularLocation>
        <location evidence="2">Nucleus</location>
    </subcellularLocation>
</comment>
<accession>A0A077ZX00</accession>
<evidence type="ECO:0000256" key="15">
    <source>
        <dbReference type="ARBA" id="ARBA00024524"/>
    </source>
</evidence>
<evidence type="ECO:0000256" key="19">
    <source>
        <dbReference type="ARBA" id="ARBA00032928"/>
    </source>
</evidence>
<evidence type="ECO:0000256" key="2">
    <source>
        <dbReference type="ARBA" id="ARBA00004123"/>
    </source>
</evidence>
<evidence type="ECO:0000256" key="16">
    <source>
        <dbReference type="ARBA" id="ARBA00024627"/>
    </source>
</evidence>
<evidence type="ECO:0000313" key="25">
    <source>
        <dbReference type="Proteomes" id="UP000039865"/>
    </source>
</evidence>
<keyword evidence="25" id="KW-1185">Reference proteome</keyword>
<dbReference type="GO" id="GO:0006508">
    <property type="term" value="P:proteolysis"/>
    <property type="evidence" value="ECO:0007669"/>
    <property type="project" value="UniProtKB-KW"/>
</dbReference>
<feature type="region of interest" description="Disordered" evidence="22">
    <location>
        <begin position="817"/>
        <end position="836"/>
    </location>
</feature>
<dbReference type="PANTHER" id="PTHR12756:SF12">
    <property type="entry name" value="CYTOSOLIC CARBOXYPEPTIDASE-LIKE PROTEIN 5"/>
    <property type="match status" value="1"/>
</dbReference>
<evidence type="ECO:0000256" key="1">
    <source>
        <dbReference type="ARBA" id="ARBA00001947"/>
    </source>
</evidence>
<evidence type="ECO:0000256" key="8">
    <source>
        <dbReference type="ARBA" id="ARBA00022723"/>
    </source>
</evidence>
<feature type="compositionally biased region" description="Polar residues" evidence="22">
    <location>
        <begin position="897"/>
        <end position="922"/>
    </location>
</feature>
<keyword evidence="10" id="KW-0862">Zinc</keyword>
<evidence type="ECO:0000256" key="4">
    <source>
        <dbReference type="ARBA" id="ARBA00004214"/>
    </source>
</evidence>
<proteinExistence type="inferred from homology"/>
<feature type="compositionally biased region" description="Acidic residues" evidence="22">
    <location>
        <begin position="91"/>
        <end position="104"/>
    </location>
</feature>
<evidence type="ECO:0000256" key="3">
    <source>
        <dbReference type="ARBA" id="ARBA00004186"/>
    </source>
</evidence>
<dbReference type="InterPro" id="IPR040626">
    <property type="entry name" value="Pepdidase_M14_N"/>
</dbReference>
<dbReference type="CDD" id="cd06236">
    <property type="entry name" value="M14_AGBL5_like"/>
    <property type="match status" value="1"/>
</dbReference>
<feature type="domain" description="Peptidase M14" evidence="23">
    <location>
        <begin position="267"/>
        <end position="584"/>
    </location>
</feature>
<gene>
    <name evidence="24" type="primary">Contig12073.g12909</name>
    <name evidence="24" type="ORF">STYLEM_3415</name>
</gene>
<evidence type="ECO:0000256" key="5">
    <source>
        <dbReference type="ARBA" id="ARBA00005988"/>
    </source>
</evidence>
<evidence type="ECO:0000259" key="23">
    <source>
        <dbReference type="PROSITE" id="PS52035"/>
    </source>
</evidence>
<organism evidence="24 25">
    <name type="scientific">Stylonychia lemnae</name>
    <name type="common">Ciliate</name>
    <dbReference type="NCBI Taxonomy" id="5949"/>
    <lineage>
        <taxon>Eukaryota</taxon>
        <taxon>Sar</taxon>
        <taxon>Alveolata</taxon>
        <taxon>Ciliophora</taxon>
        <taxon>Intramacronucleata</taxon>
        <taxon>Spirotrichea</taxon>
        <taxon>Stichotrichia</taxon>
        <taxon>Sporadotrichida</taxon>
        <taxon>Oxytrichidae</taxon>
        <taxon>Stylonychinae</taxon>
        <taxon>Stylonychia</taxon>
    </lineage>
</organism>
<dbReference type="EC" id="3.4.17.24" evidence="17"/>
<evidence type="ECO:0000256" key="18">
    <source>
        <dbReference type="ARBA" id="ARBA00032753"/>
    </source>
</evidence>
<dbReference type="SUPFAM" id="SSF53187">
    <property type="entry name" value="Zn-dependent exopeptidases"/>
    <property type="match status" value="1"/>
</dbReference>
<dbReference type="EMBL" id="CCKQ01003312">
    <property type="protein sequence ID" value="CDW74436.1"/>
    <property type="molecule type" value="Genomic_DNA"/>
</dbReference>
<protein>
    <recommendedName>
        <fullName evidence="14">Cytosolic carboxypeptidase-like protein 5</fullName>
        <ecNumber evidence="17">3.4.17.24</ecNumber>
    </recommendedName>
    <alternativeName>
        <fullName evidence="19">ATP/GTP-binding protein-like 5</fullName>
    </alternativeName>
    <alternativeName>
        <fullName evidence="18">Protein deglutamylase CCP5</fullName>
    </alternativeName>
</protein>
<keyword evidence="24" id="KW-0121">Carboxypeptidase</keyword>
<comment type="catalytic activity">
    <reaction evidence="20">
        <text>gamma-L-glutamyl-L-glutamyl-[protein] + H2O = L-glutamyl-[protein] + L-glutamate</text>
        <dbReference type="Rhea" id="RHEA:60152"/>
        <dbReference type="Rhea" id="RHEA-COMP:10208"/>
        <dbReference type="Rhea" id="RHEA-COMP:15517"/>
        <dbReference type="ChEBI" id="CHEBI:15377"/>
        <dbReference type="ChEBI" id="CHEBI:29973"/>
        <dbReference type="ChEBI" id="CHEBI:29985"/>
        <dbReference type="ChEBI" id="CHEBI:143622"/>
    </reaction>
    <physiologicalReaction direction="left-to-right" evidence="20">
        <dbReference type="Rhea" id="RHEA:60153"/>
    </physiologicalReaction>
</comment>
<evidence type="ECO:0000256" key="12">
    <source>
        <dbReference type="ARBA" id="ARBA00023212"/>
    </source>
</evidence>
<evidence type="ECO:0000256" key="14">
    <source>
        <dbReference type="ARBA" id="ARBA00024141"/>
    </source>
</evidence>
<dbReference type="PROSITE" id="PS52035">
    <property type="entry name" value="PEPTIDASE_M14"/>
    <property type="match status" value="1"/>
</dbReference>
<keyword evidence="13" id="KW-0539">Nucleus</keyword>
<feature type="active site" description="Proton donor/acceptor" evidence="21">
    <location>
        <position position="519"/>
    </location>
</feature>
<keyword evidence="9" id="KW-0378">Hydrolase</keyword>
<dbReference type="Pfam" id="PF18027">
    <property type="entry name" value="Pepdidase_M14_N"/>
    <property type="match status" value="1"/>
</dbReference>
<evidence type="ECO:0000256" key="11">
    <source>
        <dbReference type="ARBA" id="ARBA00023049"/>
    </source>
</evidence>
<dbReference type="AlphaFoldDB" id="A0A077ZX00"/>
<comment type="catalytic activity">
    <reaction evidence="16">
        <text>C-terminal L-alpha-aminoacyl-L-glutamyl-[tubulin] + H2O = C-terminal L-alpha-aminoacyl-[tubulin] + L-glutamate</text>
        <dbReference type="Rhea" id="RHEA:63796"/>
        <dbReference type="Rhea" id="RHEA-COMP:16436"/>
        <dbReference type="Rhea" id="RHEA-COMP:16437"/>
        <dbReference type="ChEBI" id="CHEBI:15377"/>
        <dbReference type="ChEBI" id="CHEBI:29985"/>
        <dbReference type="ChEBI" id="CHEBI:90782"/>
        <dbReference type="ChEBI" id="CHEBI:149556"/>
        <dbReference type="EC" id="3.4.17.24"/>
    </reaction>
    <physiologicalReaction direction="left-to-right" evidence="16">
        <dbReference type="Rhea" id="RHEA:63797"/>
    </physiologicalReaction>
</comment>
<dbReference type="InterPro" id="IPR000834">
    <property type="entry name" value="Peptidase_M14"/>
</dbReference>
<reference evidence="24 25" key="1">
    <citation type="submission" date="2014-06" db="EMBL/GenBank/DDBJ databases">
        <authorList>
            <person name="Swart Estienne"/>
        </authorList>
    </citation>
    <scope>NUCLEOTIDE SEQUENCE [LARGE SCALE GENOMIC DNA]</scope>
    <source>
        <strain evidence="24 25">130c</strain>
    </source>
</reference>
<feature type="region of interest" description="Disordered" evidence="22">
    <location>
        <begin position="897"/>
        <end position="929"/>
    </location>
</feature>
<dbReference type="GO" id="GO:0005634">
    <property type="term" value="C:nucleus"/>
    <property type="evidence" value="ECO:0007669"/>
    <property type="project" value="UniProtKB-SubCell"/>
</dbReference>
<dbReference type="PANTHER" id="PTHR12756">
    <property type="entry name" value="CYTOSOLIC CARBOXYPEPTIDASE"/>
    <property type="match status" value="1"/>
</dbReference>
<comment type="cofactor">
    <cofactor evidence="1">
        <name>Zn(2+)</name>
        <dbReference type="ChEBI" id="CHEBI:29105"/>
    </cofactor>
</comment>
<sequence length="929" mass="107653">MVKEKEINQAYKLQHTNNTPKTQYSFNEHISNTNSNNKSKNIQYNSYQQKIVHQQHSAIINREEIKLQVYSNSSDHYNYNYEEQLNGNGGSEDDDENGEGEAEDPSYMFNSQNQRNQIAQQHEYQYFSQPPIKDSFNATSSQIQMQQINTDSKIHEFQKIEQNDEQIKNNPQQIQTIIDGITFSSRFCSGNLSQVCKGNGQNNVSNELNVQLQQYDLWVSSDAAPFIEGDYYRTWFYFSVQGVPQGENLTFTFKNLNNQTSYFAFTYPFSFQESTEKIDQIEQKIKRDCPNMYFHREVLFYSQEGRKMEIFTISSKEDGNGLYPDSQNDRPFKFEGKRYIFFTSRVHPGETPGSHVLNGPKNDQAKILRKNFVFKVIPILNPDGVARGYYRLDTMAYNLNRYYINPNRFDQPTIWATKKAILYYHNMMKKLFIYIDFHAHASKKGCFMFGNNLTDPTQQTENILLPKLVSMNSLNFDINECNFSEKIMSVKDKNGMSREGSGRVAIHKETGLIHCYTLECNYHNGRRINFLSPKLIKSNGNIEAELPVQDQTSKIYQGSQPPVFTIEIFEDVGRALNSAILDLIEDNPITRLPLSAFKNISNVRHEIEQNLSKYENGNACLNQNKFKNTNRKIMQAYVNQNNKKIVKPNISTTNSNPQPAMREVKFQAPGKEKKDQENQQQLQKQVVPVMSQIFKSNKTRLASLKSQKQDSLLNLEQDEDDKTLVSAEKNQPFIRVTSIITPKEQTQSIFNNQKQINKMTLYQMQSTLFDDQISGSQMVNNVKQEYQGVGSGGFLISQKVPDAQIGPDKQRMQLKSFNGRMPHDRLGKLQKYPLGDRNYTDQKMRTENEQQQQQQDNSKEIRQRLKSNEFSGNINGNLIKHENELKEFQIMRQINKSSIDQNDSNDNTTELNTPDNPRQANQTKERQNC</sequence>
<dbReference type="InterPro" id="IPR050821">
    <property type="entry name" value="Cytosolic_carboxypeptidase"/>
</dbReference>
<feature type="region of interest" description="Disordered" evidence="22">
    <location>
        <begin position="1"/>
        <end position="22"/>
    </location>
</feature>
<evidence type="ECO:0000256" key="9">
    <source>
        <dbReference type="ARBA" id="ARBA00022801"/>
    </source>
</evidence>